<keyword evidence="1" id="KW-1133">Transmembrane helix</keyword>
<dbReference type="EMBL" id="MT631382">
    <property type="protein sequence ID" value="QNO49555.1"/>
    <property type="molecule type" value="Genomic_DNA"/>
</dbReference>
<dbReference type="AlphaFoldDB" id="A0A7G9YNH1"/>
<sequence>MIFRSYCIMVRVIHLVAAILILSALAMPALGDDAIKRELVEQVSEVKLPVLARYQELSLMHRQILITLQTLPSAQITGNTREWVNIAAGNNGILKKFNSINDLASKGDPQSHKTALADAIRLKSDINSLVGYAQAKDNFITSYPKTALSHFFADQGEYFEALAETEIDTRIMIDYYEHALTAYREAEDITKTTYIDLKVKKLKSEYQFDMEIVNTSSHIGEVKFEQASYGFNHTGNPVAVATGILSARTAKRELSTVYELYLKHGDERAMQIDEQLLEIDQIHAELVDLFLKYASGFVVFFIVVLVCVLSLMFKWTHAVDDTLLGDEVIQ</sequence>
<reference evidence="2" key="1">
    <citation type="submission" date="2020-06" db="EMBL/GenBank/DDBJ databases">
        <title>Unique genomic features of the anaerobic methanotrophic archaea.</title>
        <authorList>
            <person name="Chadwick G.L."/>
            <person name="Skennerton C.T."/>
            <person name="Laso-Perez R."/>
            <person name="Leu A.O."/>
            <person name="Speth D.R."/>
            <person name="Yu H."/>
            <person name="Morgan-Lang C."/>
            <person name="Hatzenpichler R."/>
            <person name="Goudeau D."/>
            <person name="Malmstrom R."/>
            <person name="Brazelton W.J."/>
            <person name="Woyke T."/>
            <person name="Hallam S.J."/>
            <person name="Tyson G.W."/>
            <person name="Wegener G."/>
            <person name="Boetius A."/>
            <person name="Orphan V."/>
        </authorList>
    </citation>
    <scope>NUCLEOTIDE SEQUENCE</scope>
</reference>
<name>A0A7G9YNH1_9EURY</name>
<keyword evidence="1" id="KW-0472">Membrane</keyword>
<keyword evidence="1" id="KW-0812">Transmembrane</keyword>
<evidence type="ECO:0000313" key="2">
    <source>
        <dbReference type="EMBL" id="QNO49555.1"/>
    </source>
</evidence>
<accession>A0A7G9YNH1</accession>
<organism evidence="2">
    <name type="scientific">Candidatus Methanogaster sp. ANME-2c ERB4</name>
    <dbReference type="NCBI Taxonomy" id="2759911"/>
    <lineage>
        <taxon>Archaea</taxon>
        <taxon>Methanobacteriati</taxon>
        <taxon>Methanobacteriota</taxon>
        <taxon>Stenosarchaea group</taxon>
        <taxon>Methanomicrobia</taxon>
        <taxon>Methanosarcinales</taxon>
        <taxon>ANME-2 cluster</taxon>
        <taxon>Candidatus Methanogasteraceae</taxon>
        <taxon>Candidatus Methanogaster</taxon>
    </lineage>
</organism>
<gene>
    <name evidence="2" type="ORF">HIGBABBE_00028</name>
</gene>
<evidence type="ECO:0000256" key="1">
    <source>
        <dbReference type="SAM" id="Phobius"/>
    </source>
</evidence>
<feature type="transmembrane region" description="Helical" evidence="1">
    <location>
        <begin position="293"/>
        <end position="313"/>
    </location>
</feature>
<proteinExistence type="predicted"/>
<protein>
    <submittedName>
        <fullName evidence="2">Uncharacterized protein</fullName>
    </submittedName>
</protein>